<keyword evidence="1" id="KW-0812">Transmembrane</keyword>
<dbReference type="Proteomes" id="UP001597252">
    <property type="component" value="Unassembled WGS sequence"/>
</dbReference>
<feature type="transmembrane region" description="Helical" evidence="1">
    <location>
        <begin position="167"/>
        <end position="187"/>
    </location>
</feature>
<evidence type="ECO:0000256" key="1">
    <source>
        <dbReference type="SAM" id="Phobius"/>
    </source>
</evidence>
<accession>A0ABW4E850</accession>
<keyword evidence="1" id="KW-0472">Membrane</keyword>
<name>A0ABW4E850_9LACO</name>
<dbReference type="EMBL" id="JBHTON010000053">
    <property type="protein sequence ID" value="MFD1486084.1"/>
    <property type="molecule type" value="Genomic_DNA"/>
</dbReference>
<sequence>MMRIINSRLYQGLIPVTNYLILGVIATAGVATVFFAYPVIAACIGVAIQIYGKGNETLTKKLWLELKRHFWTKLFIGLIVSTFALLFYFVFTDLFVHLVLPLRVSLLVSLVLFLALVFYLILEEVALGSHYHFSRFFRNAVLDLVLDFPFTLFFAAMMLVVLVAASLFPLTVFFSLTFMNLIMAAVYHKRLKSKLSRF</sequence>
<organism evidence="2 3">
    <name type="scientific">Lacticaseibacillus baoqingensis</name>
    <dbReference type="NCBI Taxonomy" id="2486013"/>
    <lineage>
        <taxon>Bacteria</taxon>
        <taxon>Bacillati</taxon>
        <taxon>Bacillota</taxon>
        <taxon>Bacilli</taxon>
        <taxon>Lactobacillales</taxon>
        <taxon>Lactobacillaceae</taxon>
        <taxon>Lacticaseibacillus</taxon>
    </lineage>
</organism>
<evidence type="ECO:0000313" key="3">
    <source>
        <dbReference type="Proteomes" id="UP001597252"/>
    </source>
</evidence>
<comment type="caution">
    <text evidence="2">The sequence shown here is derived from an EMBL/GenBank/DDBJ whole genome shotgun (WGS) entry which is preliminary data.</text>
</comment>
<keyword evidence="1" id="KW-1133">Transmembrane helix</keyword>
<feature type="transmembrane region" description="Helical" evidence="1">
    <location>
        <begin position="20"/>
        <end position="50"/>
    </location>
</feature>
<proteinExistence type="predicted"/>
<dbReference type="RefSeq" id="WP_125750017.1">
    <property type="nucleotide sequence ID" value="NZ_JBHTON010000053.1"/>
</dbReference>
<evidence type="ECO:0000313" key="2">
    <source>
        <dbReference type="EMBL" id="MFD1486084.1"/>
    </source>
</evidence>
<keyword evidence="3" id="KW-1185">Reference proteome</keyword>
<feature type="transmembrane region" description="Helical" evidence="1">
    <location>
        <begin position="70"/>
        <end position="90"/>
    </location>
</feature>
<feature type="transmembrane region" description="Helical" evidence="1">
    <location>
        <begin position="102"/>
        <end position="121"/>
    </location>
</feature>
<feature type="transmembrane region" description="Helical" evidence="1">
    <location>
        <begin position="141"/>
        <end position="161"/>
    </location>
</feature>
<reference evidence="3" key="1">
    <citation type="journal article" date="2019" name="Int. J. Syst. Evol. Microbiol.">
        <title>The Global Catalogue of Microorganisms (GCM) 10K type strain sequencing project: providing services to taxonomists for standard genome sequencing and annotation.</title>
        <authorList>
            <consortium name="The Broad Institute Genomics Platform"/>
            <consortium name="The Broad Institute Genome Sequencing Center for Infectious Disease"/>
            <person name="Wu L."/>
            <person name="Ma J."/>
        </authorList>
    </citation>
    <scope>NUCLEOTIDE SEQUENCE [LARGE SCALE GENOMIC DNA]</scope>
    <source>
        <strain evidence="3">CCM 8903</strain>
    </source>
</reference>
<evidence type="ECO:0008006" key="4">
    <source>
        <dbReference type="Google" id="ProtNLM"/>
    </source>
</evidence>
<gene>
    <name evidence="2" type="ORF">ACFQ5J_12700</name>
</gene>
<protein>
    <recommendedName>
        <fullName evidence="4">DUF624 domain-containing protein</fullName>
    </recommendedName>
</protein>